<reference evidence="1 2" key="1">
    <citation type="submission" date="2016-09" db="EMBL/GenBank/DDBJ databases">
        <title>Phylogenomics of Achromobacter.</title>
        <authorList>
            <person name="Jeukens J."/>
            <person name="Freschi L."/>
            <person name="Vincent A.T."/>
            <person name="Emond-Rheault J.-G."/>
            <person name="Kukavica-Ibrulj I."/>
            <person name="Charette S.J."/>
            <person name="Levesque R.C."/>
        </authorList>
    </citation>
    <scope>NUCLEOTIDE SEQUENCE [LARGE SCALE GENOMIC DNA]</scope>
    <source>
        <strain evidence="1 2">AUS488</strain>
    </source>
</reference>
<dbReference type="EMBL" id="MJMN01000002">
    <property type="protein sequence ID" value="OMG92641.1"/>
    <property type="molecule type" value="Genomic_DNA"/>
</dbReference>
<evidence type="ECO:0000313" key="2">
    <source>
        <dbReference type="Proteomes" id="UP000187251"/>
    </source>
</evidence>
<protein>
    <submittedName>
        <fullName evidence="1">Uncharacterized protein</fullName>
    </submittedName>
</protein>
<dbReference type="Proteomes" id="UP000187251">
    <property type="component" value="Unassembled WGS sequence"/>
</dbReference>
<proteinExistence type="predicted"/>
<evidence type="ECO:0000313" key="1">
    <source>
        <dbReference type="EMBL" id="OMG92641.1"/>
    </source>
</evidence>
<name>A0A1R1JZL8_ALCXX</name>
<comment type="caution">
    <text evidence="1">The sequence shown here is derived from an EMBL/GenBank/DDBJ whole genome shotgun (WGS) entry which is preliminary data.</text>
</comment>
<dbReference type="AlphaFoldDB" id="A0A1R1JZL8"/>
<accession>A0A1R1JZL8</accession>
<organism evidence="1 2">
    <name type="scientific">Alcaligenes xylosoxydans xylosoxydans</name>
    <name type="common">Achromobacter xylosoxidans</name>
    <dbReference type="NCBI Taxonomy" id="85698"/>
    <lineage>
        <taxon>Bacteria</taxon>
        <taxon>Pseudomonadati</taxon>
        <taxon>Pseudomonadota</taxon>
        <taxon>Betaproteobacteria</taxon>
        <taxon>Burkholderiales</taxon>
        <taxon>Alcaligenaceae</taxon>
        <taxon>Achromobacter</taxon>
    </lineage>
</organism>
<gene>
    <name evidence="1" type="ORF">BIZ92_08220</name>
</gene>
<sequence>MADALSTATGGELGKVLGSVLAKALFGIDSGGASIEQIEQLLQKYTRIILDALRQEFLEHRWIEAHTQLARTVIEMDSVVWDPARRSVEVLTRIEGEATAAFVQLSTLGPGALAGLAHAGAMRIGLAILVAEATKARTSWEWVQKVADDVKTAIGVNYVAAEKIQFNRLVGPQKSTRVDFCQWIEVRDPPLGPKQMHTRVSMPVYEVIYDKFARAWPRREDPCKEDLNLSDSAFSLATRYHKIILSELTADFTARFTAPYDALSQRLDSVQERVGGILD</sequence>